<reference evidence="2" key="1">
    <citation type="journal article" date="2021" name="Genome Biol. Evol.">
        <title>A High-Quality Reference Genome for a Parasitic Bivalve with Doubly Uniparental Inheritance (Bivalvia: Unionida).</title>
        <authorList>
            <person name="Smith C.H."/>
        </authorList>
    </citation>
    <scope>NUCLEOTIDE SEQUENCE</scope>
    <source>
        <strain evidence="2">CHS0354</strain>
    </source>
</reference>
<evidence type="ECO:0000313" key="2">
    <source>
        <dbReference type="EMBL" id="KAK3598177.1"/>
    </source>
</evidence>
<sequence length="104" mass="11772">MTWIKGDSSESAVNNNANELNQVNADDGMQGKTRTKTYINWMLHQNTYPVEDYAVKKSSSGLLLQLRNHIKKLSFEQDRLYADINKINLSHEIGATDKLVSACK</sequence>
<keyword evidence="3" id="KW-1185">Reference proteome</keyword>
<evidence type="ECO:0000256" key="1">
    <source>
        <dbReference type="SAM" id="MobiDB-lite"/>
    </source>
</evidence>
<accession>A0AAE0STX4</accession>
<dbReference type="Proteomes" id="UP001195483">
    <property type="component" value="Unassembled WGS sequence"/>
</dbReference>
<protein>
    <submittedName>
        <fullName evidence="2">Uncharacterized protein</fullName>
    </submittedName>
</protein>
<gene>
    <name evidence="2" type="ORF">CHS0354_020732</name>
</gene>
<comment type="caution">
    <text evidence="2">The sequence shown here is derived from an EMBL/GenBank/DDBJ whole genome shotgun (WGS) entry which is preliminary data.</text>
</comment>
<feature type="region of interest" description="Disordered" evidence="1">
    <location>
        <begin position="1"/>
        <end position="29"/>
    </location>
</feature>
<dbReference type="AlphaFoldDB" id="A0AAE0STX4"/>
<reference evidence="2" key="2">
    <citation type="journal article" date="2021" name="Genome Biol. Evol.">
        <title>Developing a high-quality reference genome for a parasitic bivalve with doubly uniparental inheritance (Bivalvia: Unionida).</title>
        <authorList>
            <person name="Smith C.H."/>
        </authorList>
    </citation>
    <scope>NUCLEOTIDE SEQUENCE</scope>
    <source>
        <strain evidence="2">CHS0354</strain>
        <tissue evidence="2">Mantle</tissue>
    </source>
</reference>
<reference evidence="2" key="3">
    <citation type="submission" date="2023-05" db="EMBL/GenBank/DDBJ databases">
        <authorList>
            <person name="Smith C.H."/>
        </authorList>
    </citation>
    <scope>NUCLEOTIDE SEQUENCE</scope>
    <source>
        <strain evidence="2">CHS0354</strain>
        <tissue evidence="2">Mantle</tissue>
    </source>
</reference>
<organism evidence="2 3">
    <name type="scientific">Potamilus streckersoni</name>
    <dbReference type="NCBI Taxonomy" id="2493646"/>
    <lineage>
        <taxon>Eukaryota</taxon>
        <taxon>Metazoa</taxon>
        <taxon>Spiralia</taxon>
        <taxon>Lophotrochozoa</taxon>
        <taxon>Mollusca</taxon>
        <taxon>Bivalvia</taxon>
        <taxon>Autobranchia</taxon>
        <taxon>Heteroconchia</taxon>
        <taxon>Palaeoheterodonta</taxon>
        <taxon>Unionida</taxon>
        <taxon>Unionoidea</taxon>
        <taxon>Unionidae</taxon>
        <taxon>Ambleminae</taxon>
        <taxon>Lampsilini</taxon>
        <taxon>Potamilus</taxon>
    </lineage>
</organism>
<evidence type="ECO:0000313" key="3">
    <source>
        <dbReference type="Proteomes" id="UP001195483"/>
    </source>
</evidence>
<dbReference type="EMBL" id="JAEAOA010001264">
    <property type="protein sequence ID" value="KAK3598177.1"/>
    <property type="molecule type" value="Genomic_DNA"/>
</dbReference>
<name>A0AAE0STX4_9BIVA</name>
<proteinExistence type="predicted"/>
<feature type="compositionally biased region" description="Low complexity" evidence="1">
    <location>
        <begin position="9"/>
        <end position="25"/>
    </location>
</feature>